<dbReference type="GO" id="GO:1902604">
    <property type="term" value="P:p-aminobenzoyl-glutamate transmembrane transport"/>
    <property type="evidence" value="ECO:0007669"/>
    <property type="project" value="InterPro"/>
</dbReference>
<evidence type="ECO:0000313" key="2">
    <source>
        <dbReference type="EMBL" id="MRI82388.1"/>
    </source>
</evidence>
<protein>
    <submittedName>
        <fullName evidence="2">Uncharacterized protein</fullName>
    </submittedName>
</protein>
<dbReference type="Pfam" id="PF03806">
    <property type="entry name" value="ABG_transport"/>
    <property type="match status" value="1"/>
</dbReference>
<dbReference type="EMBL" id="WJQR01000011">
    <property type="protein sequence ID" value="MRI82388.1"/>
    <property type="molecule type" value="Genomic_DNA"/>
</dbReference>
<dbReference type="AlphaFoldDB" id="A0A844BQ77"/>
<comment type="caution">
    <text evidence="2">The sequence shown here is derived from an EMBL/GenBank/DDBJ whole genome shotgun (WGS) entry which is preliminary data.</text>
</comment>
<keyword evidence="1" id="KW-0472">Membrane</keyword>
<gene>
    <name evidence="2" type="ORF">GIY11_10245</name>
</gene>
<evidence type="ECO:0000313" key="3">
    <source>
        <dbReference type="Proteomes" id="UP000469870"/>
    </source>
</evidence>
<reference evidence="2 3" key="1">
    <citation type="submission" date="2019-11" db="EMBL/GenBank/DDBJ databases">
        <title>Characterisation of Fundicoccus ignavus gen. nov. sp. nov., a novel genus of the family Aerococcaceae isolated from bulk tank milk.</title>
        <authorList>
            <person name="Siebert A."/>
            <person name="Huptas C."/>
            <person name="Wenning M."/>
            <person name="Scherer S."/>
            <person name="Doll E.V."/>
        </authorList>
    </citation>
    <scope>NUCLEOTIDE SEQUENCE [LARGE SCALE GENOMIC DNA]</scope>
    <source>
        <strain evidence="2 3">DSM 109653</strain>
    </source>
</reference>
<keyword evidence="1" id="KW-0812">Transmembrane</keyword>
<accession>A0A844BQ77</accession>
<feature type="transmembrane region" description="Helical" evidence="1">
    <location>
        <begin position="7"/>
        <end position="25"/>
    </location>
</feature>
<evidence type="ECO:0000256" key="1">
    <source>
        <dbReference type="SAM" id="Phobius"/>
    </source>
</evidence>
<dbReference type="Proteomes" id="UP000469870">
    <property type="component" value="Unassembled WGS sequence"/>
</dbReference>
<dbReference type="RefSeq" id="WP_153862491.1">
    <property type="nucleotide sequence ID" value="NZ_WJQR01000011.1"/>
</dbReference>
<dbReference type="InterPro" id="IPR004697">
    <property type="entry name" value="AbgT"/>
</dbReference>
<organism evidence="2 3">
    <name type="scientific">Fundicoccus ignavus</name>
    <dbReference type="NCBI Taxonomy" id="2664442"/>
    <lineage>
        <taxon>Bacteria</taxon>
        <taxon>Bacillati</taxon>
        <taxon>Bacillota</taxon>
        <taxon>Bacilli</taxon>
        <taxon>Lactobacillales</taxon>
        <taxon>Aerococcaceae</taxon>
        <taxon>Fundicoccus</taxon>
    </lineage>
</organism>
<dbReference type="GO" id="GO:0015558">
    <property type="term" value="F:secondary active p-aminobenzoyl-glutamate transmembrane transporter activity"/>
    <property type="evidence" value="ECO:0007669"/>
    <property type="project" value="InterPro"/>
</dbReference>
<sequence>MSNVLPYSVAIAIASMLMIIVWYLLGLPLGPDSPVYLN</sequence>
<proteinExistence type="predicted"/>
<keyword evidence="1" id="KW-1133">Transmembrane helix</keyword>
<name>A0A844BQ77_9LACT</name>